<name>A0A1M6QY35_9BURK</name>
<proteinExistence type="predicted"/>
<dbReference type="EMBL" id="FRAB01000017">
    <property type="protein sequence ID" value="SHK25060.1"/>
    <property type="molecule type" value="Genomic_DNA"/>
</dbReference>
<dbReference type="STRING" id="169427.SAMN05192548_10177"/>
<accession>A0A1M6QY35</accession>
<dbReference type="OrthoDB" id="9013812at2"/>
<reference evidence="1 2" key="1">
    <citation type="submission" date="2016-11" db="EMBL/GenBank/DDBJ databases">
        <authorList>
            <person name="Jaros S."/>
            <person name="Januszkiewicz K."/>
            <person name="Wedrychowicz H."/>
        </authorList>
    </citation>
    <scope>NUCLEOTIDE SEQUENCE [LARGE SCALE GENOMIC DNA]</scope>
    <source>
        <strain evidence="1 2">LMG 20594</strain>
    </source>
</reference>
<dbReference type="AlphaFoldDB" id="A0A1M6QY35"/>
<sequence length="132" mass="15128">MAPRFPIERCCCNPERARIQLACDDDRRLSCATRQLGVVARTEPQQAAAFLQPLFSPFAADMLLQACRSLGLVDVWISCAARYCAARPTRDERRNFFGYIRWHVDDGEYAVLTERHAAEWHRLRAGRATETK</sequence>
<gene>
    <name evidence="1" type="ORF">SAMN05192548_10177</name>
</gene>
<organism evidence="1 2">
    <name type="scientific">Paraburkholderia terricola</name>
    <dbReference type="NCBI Taxonomy" id="169427"/>
    <lineage>
        <taxon>Bacteria</taxon>
        <taxon>Pseudomonadati</taxon>
        <taxon>Pseudomonadota</taxon>
        <taxon>Betaproteobacteria</taxon>
        <taxon>Burkholderiales</taxon>
        <taxon>Burkholderiaceae</taxon>
        <taxon>Paraburkholderia</taxon>
    </lineage>
</organism>
<evidence type="ECO:0000313" key="2">
    <source>
        <dbReference type="Proteomes" id="UP000184395"/>
    </source>
</evidence>
<protein>
    <submittedName>
        <fullName evidence="1">Uncharacterized protein</fullName>
    </submittedName>
</protein>
<dbReference type="Proteomes" id="UP000184395">
    <property type="component" value="Unassembled WGS sequence"/>
</dbReference>
<dbReference type="RefSeq" id="WP_073429753.1">
    <property type="nucleotide sequence ID" value="NZ_CADFGY010000020.1"/>
</dbReference>
<evidence type="ECO:0000313" key="1">
    <source>
        <dbReference type="EMBL" id="SHK25060.1"/>
    </source>
</evidence>